<comment type="caution">
    <text evidence="3">The sequence shown here is derived from an EMBL/GenBank/DDBJ whole genome shotgun (WGS) entry which is preliminary data.</text>
</comment>
<dbReference type="GO" id="GO:0016757">
    <property type="term" value="F:glycosyltransferase activity"/>
    <property type="evidence" value="ECO:0007669"/>
    <property type="project" value="InterPro"/>
</dbReference>
<dbReference type="PANTHER" id="PTHR45947:SF13">
    <property type="entry name" value="TRANSFERASE"/>
    <property type="match status" value="1"/>
</dbReference>
<evidence type="ECO:0000259" key="1">
    <source>
        <dbReference type="Pfam" id="PF00534"/>
    </source>
</evidence>
<dbReference type="STRING" id="1619036.US58_C0027G0002"/>
<dbReference type="EMBL" id="LBTN01000027">
    <property type="protein sequence ID" value="KKQ39806.1"/>
    <property type="molecule type" value="Genomic_DNA"/>
</dbReference>
<evidence type="ECO:0000313" key="3">
    <source>
        <dbReference type="EMBL" id="KKQ39806.1"/>
    </source>
</evidence>
<dbReference type="Gene3D" id="3.40.50.2000">
    <property type="entry name" value="Glycogen Phosphorylase B"/>
    <property type="match status" value="2"/>
</dbReference>
<dbReference type="PANTHER" id="PTHR45947">
    <property type="entry name" value="SULFOQUINOVOSYL TRANSFERASE SQD2"/>
    <property type="match status" value="1"/>
</dbReference>
<evidence type="ECO:0000259" key="2">
    <source>
        <dbReference type="Pfam" id="PF13439"/>
    </source>
</evidence>
<dbReference type="Pfam" id="PF00534">
    <property type="entry name" value="Glycos_transf_1"/>
    <property type="match status" value="1"/>
</dbReference>
<gene>
    <name evidence="3" type="ORF">US58_C0027G0002</name>
</gene>
<dbReference type="AlphaFoldDB" id="A0A0G0KGT6"/>
<organism evidence="3 4">
    <name type="scientific">Candidatus Magasanikbacteria bacterium GW2011_GWA2_37_8</name>
    <dbReference type="NCBI Taxonomy" id="1619036"/>
    <lineage>
        <taxon>Bacteria</taxon>
        <taxon>Candidatus Magasanikiibacteriota</taxon>
    </lineage>
</organism>
<dbReference type="Pfam" id="PF13439">
    <property type="entry name" value="Glyco_transf_4"/>
    <property type="match status" value="1"/>
</dbReference>
<protein>
    <submittedName>
        <fullName evidence="3">Group 1 glycosyl transferase</fullName>
    </submittedName>
</protein>
<evidence type="ECO:0000313" key="4">
    <source>
        <dbReference type="Proteomes" id="UP000034333"/>
    </source>
</evidence>
<sequence length="407" mass="46625">MRILQANKFFYRRGGAEVVFLNTIKGLRTRGHEVIEFSMKRKENLPSDFSAYFIPTLPELTGTSLDGITALATFGHLFHSNEVIKKIRALSLATDPQVAHLHNVTHQLSASIFTTLKKLKIPIVLTVHDVQPMCPSHRMIVDHSVCERCFQHKYFNCVRYRCIDKSCTKSAAGALEMYYYWLRGIWKMVDKFICPSEFMLNKMVEWGFPKNKMVLVRNPAAVPEKYPSLGDCIVYLGRLHEEKGIKIFMQALPHLRQYPVIIAGNGPESVWVDNFIKQYSLTNVHRTGWVNNERWQQILHAARVMVVPSLFYENCSLTILEALSLGKIVVATDRGGNPELIKDGVTGFLAKPENVESLQQAIKKAMMLSPEEAKKIGENGRKYVKENHSEEEYYQKLEEVYQEVVKN</sequence>
<dbReference type="SUPFAM" id="SSF53756">
    <property type="entry name" value="UDP-Glycosyltransferase/glycogen phosphorylase"/>
    <property type="match status" value="1"/>
</dbReference>
<feature type="domain" description="Glycosyl transferase family 1" evidence="1">
    <location>
        <begin position="233"/>
        <end position="382"/>
    </location>
</feature>
<dbReference type="InterPro" id="IPR001296">
    <property type="entry name" value="Glyco_trans_1"/>
</dbReference>
<feature type="domain" description="Glycosyltransferase subfamily 4-like N-terminal" evidence="2">
    <location>
        <begin position="14"/>
        <end position="219"/>
    </location>
</feature>
<proteinExistence type="predicted"/>
<keyword evidence="3" id="KW-0808">Transferase</keyword>
<accession>A0A0G0KGT6</accession>
<reference evidence="3 4" key="1">
    <citation type="journal article" date="2015" name="Nature">
        <title>rRNA introns, odd ribosomes, and small enigmatic genomes across a large radiation of phyla.</title>
        <authorList>
            <person name="Brown C.T."/>
            <person name="Hug L.A."/>
            <person name="Thomas B.C."/>
            <person name="Sharon I."/>
            <person name="Castelle C.J."/>
            <person name="Singh A."/>
            <person name="Wilkins M.J."/>
            <person name="Williams K.H."/>
            <person name="Banfield J.F."/>
        </authorList>
    </citation>
    <scope>NUCLEOTIDE SEQUENCE [LARGE SCALE GENOMIC DNA]</scope>
</reference>
<dbReference type="Proteomes" id="UP000034333">
    <property type="component" value="Unassembled WGS sequence"/>
</dbReference>
<dbReference type="CDD" id="cd03801">
    <property type="entry name" value="GT4_PimA-like"/>
    <property type="match status" value="1"/>
</dbReference>
<name>A0A0G0KGT6_9BACT</name>
<dbReference type="InterPro" id="IPR028098">
    <property type="entry name" value="Glyco_trans_4-like_N"/>
</dbReference>
<dbReference type="InterPro" id="IPR050194">
    <property type="entry name" value="Glycosyltransferase_grp1"/>
</dbReference>